<accession>A0AC58UPA8</accession>
<reference evidence="1" key="1">
    <citation type="journal article" date="2014" name="Nat. Commun.">
        <title>The tobacco genome sequence and its comparison with those of tomato and potato.</title>
        <authorList>
            <person name="Sierro N."/>
            <person name="Battey J.N."/>
            <person name="Ouadi S."/>
            <person name="Bakaher N."/>
            <person name="Bovet L."/>
            <person name="Willig A."/>
            <person name="Goepfert S."/>
            <person name="Peitsch M.C."/>
            <person name="Ivanov N.V."/>
        </authorList>
    </citation>
    <scope>NUCLEOTIDE SEQUENCE [LARGE SCALE GENOMIC DNA]</scope>
</reference>
<keyword evidence="1" id="KW-1185">Reference proteome</keyword>
<sequence length="409" mass="47082">MQKMMKFLGSESSSSFFQIDLLNDPVDEYKDNQFLTDSLEVCLARILMEENYKPIVQPQRRLNPAMQEVVKKEVVKVLAAGIIYPISDSPWIPIAPEYQEKNTFTCPHGTYAYRRIPFGLCNAPAPFQHCISAIFSYMTEKFLEIFMDDFTLFEGIVLGYKTTTKEIEVDKAKIDLIAVLPPPTTIKGTRSFLGHAGTKVTVFTEHVALKYLLTKKDARPRLLRWILLLQEFHLKIKYKKGLENQVADHLSRLENPPTELLDIQEEFPNEHIFSVMRLYRPPWFANIDNYLAGGNNKILSHCHDGAVGGYYGGRRTTTKVLEVGFFWPTLFEDARNFVIACDKCQRTGNISKRDEMPLNFILVCEIFDIWCIDFMDPFSPSNGCEYILVATRKNKASVVCDFLKKKYLF</sequence>
<protein>
    <submittedName>
        <fullName evidence="2">Uncharacterized protein LOC142181739</fullName>
    </submittedName>
</protein>
<organism evidence="1 2">
    <name type="scientific">Nicotiana tabacum</name>
    <name type="common">Common tobacco</name>
    <dbReference type="NCBI Taxonomy" id="4097"/>
    <lineage>
        <taxon>Eukaryota</taxon>
        <taxon>Viridiplantae</taxon>
        <taxon>Streptophyta</taxon>
        <taxon>Embryophyta</taxon>
        <taxon>Tracheophyta</taxon>
        <taxon>Spermatophyta</taxon>
        <taxon>Magnoliopsida</taxon>
        <taxon>eudicotyledons</taxon>
        <taxon>Gunneridae</taxon>
        <taxon>Pentapetalae</taxon>
        <taxon>asterids</taxon>
        <taxon>lamiids</taxon>
        <taxon>Solanales</taxon>
        <taxon>Solanaceae</taxon>
        <taxon>Nicotianoideae</taxon>
        <taxon>Nicotianeae</taxon>
        <taxon>Nicotiana</taxon>
    </lineage>
</organism>
<dbReference type="RefSeq" id="XP_075111327.1">
    <property type="nucleotide sequence ID" value="XM_075255226.1"/>
</dbReference>
<reference evidence="2" key="2">
    <citation type="submission" date="2025-08" db="UniProtKB">
        <authorList>
            <consortium name="RefSeq"/>
        </authorList>
    </citation>
    <scope>IDENTIFICATION</scope>
    <source>
        <tissue evidence="2">Leaf</tissue>
    </source>
</reference>
<dbReference type="Proteomes" id="UP000790787">
    <property type="component" value="Chromosome 6"/>
</dbReference>
<evidence type="ECO:0000313" key="1">
    <source>
        <dbReference type="Proteomes" id="UP000790787"/>
    </source>
</evidence>
<evidence type="ECO:0000313" key="2">
    <source>
        <dbReference type="RefSeq" id="XP_075111327.1"/>
    </source>
</evidence>
<gene>
    <name evidence="2" type="primary">LOC142181739</name>
</gene>
<proteinExistence type="predicted"/>
<name>A0AC58UPA8_TOBAC</name>